<dbReference type="PANTHER" id="PTHR11831:SF4">
    <property type="entry name" value="SMALL RIBOSOMAL SUBUNIT PROTEIN US4M"/>
    <property type="match status" value="1"/>
</dbReference>
<evidence type="ECO:0000313" key="11">
    <source>
        <dbReference type="EMBL" id="ACS36965.1"/>
    </source>
</evidence>
<dbReference type="NCBIfam" id="NF003717">
    <property type="entry name" value="PRK05327.1"/>
    <property type="match status" value="1"/>
</dbReference>
<dbReference type="RefSeq" id="YP_003002253.1">
    <property type="nucleotide sequence ID" value="NC_012903.1"/>
</dbReference>
<dbReference type="FunFam" id="1.10.1050.10:FF:000002">
    <property type="entry name" value="30S ribosomal protein S4, chloroplastic"/>
    <property type="match status" value="1"/>
</dbReference>
<feature type="domain" description="RNA-binding S4" evidence="9">
    <location>
        <begin position="93"/>
        <end position="157"/>
    </location>
</feature>
<dbReference type="InterPro" id="IPR022801">
    <property type="entry name" value="Ribosomal_uS4"/>
</dbReference>
<dbReference type="InterPro" id="IPR002942">
    <property type="entry name" value="S4_RNA-bd"/>
</dbReference>
<dbReference type="GO" id="GO:0019843">
    <property type="term" value="F:rRNA binding"/>
    <property type="evidence" value="ECO:0007669"/>
    <property type="project" value="UniProtKB-UniRule"/>
</dbReference>
<dbReference type="EMBL" id="GQ231542">
    <property type="protein sequence ID" value="ACS36965.1"/>
    <property type="molecule type" value="Genomic_DNA"/>
</dbReference>
<dbReference type="PROSITE" id="PS00632">
    <property type="entry name" value="RIBOSOMAL_S4"/>
    <property type="match status" value="1"/>
</dbReference>
<protein>
    <recommendedName>
        <fullName evidence="6">Small ribosomal subunit protein uS4c</fullName>
    </recommendedName>
</protein>
<reference evidence="11" key="1">
    <citation type="journal article" date="2010" name="J. Phycol.">
        <title>Analyses of the complete chloroplast genome sequences of two members of the pelagophyceae: Aureococcus anophagefferens CCMP1984 and Aureoumbra lagunensis CCMP1507.</title>
        <authorList>
            <person name="Ong H.C."/>
            <person name="Wilhelm S.W."/>
            <person name="Gobler C.J."/>
            <person name="Bullerjahn G."/>
            <person name="Jacobs M.A."/>
            <person name="McKay J."/>
            <person name="Sims E.H."/>
            <person name="Gillett W.G."/>
            <person name="Zhou Y."/>
            <person name="Haugen E."/>
            <person name="Rocap G."/>
            <person name="Cattolico R.A."/>
        </authorList>
    </citation>
    <scope>NUCLEOTIDE SEQUENCE</scope>
    <source>
        <strain evidence="11">CCMP 1507</strain>
    </source>
</reference>
<evidence type="ECO:0000256" key="8">
    <source>
        <dbReference type="SAM" id="MobiDB-lite"/>
    </source>
</evidence>
<organism evidence="11">
    <name type="scientific">Aureoumbra lagunensis</name>
    <dbReference type="NCBI Taxonomy" id="44058"/>
    <lineage>
        <taxon>Eukaryota</taxon>
        <taxon>Sar</taxon>
        <taxon>Stramenopiles</taxon>
        <taxon>Ochrophyta</taxon>
        <taxon>Pelagophyceae</taxon>
        <taxon>Pelagomonadales</taxon>
        <taxon>Aureoumbra</taxon>
    </lineage>
</organism>
<evidence type="ECO:0000256" key="7">
    <source>
        <dbReference type="RuleBase" id="RU003699"/>
    </source>
</evidence>
<dbReference type="InterPro" id="IPR001912">
    <property type="entry name" value="Ribosomal_uS4_N"/>
</dbReference>
<dbReference type="FunFam" id="3.10.290.10:FF:000001">
    <property type="entry name" value="30S ribosomal protein S4"/>
    <property type="match status" value="1"/>
</dbReference>
<dbReference type="GO" id="GO:0009507">
    <property type="term" value="C:chloroplast"/>
    <property type="evidence" value="ECO:0007669"/>
    <property type="project" value="UniProtKB-SubCell"/>
</dbReference>
<comment type="function">
    <text evidence="6">With S5 and S12 plays an important role in translational accuracy.</text>
</comment>
<keyword evidence="11" id="KW-0934">Plastid</keyword>
<dbReference type="HAMAP" id="MF_01306_B">
    <property type="entry name" value="Ribosomal_uS4_B"/>
    <property type="match status" value="1"/>
</dbReference>
<dbReference type="GO" id="GO:0015935">
    <property type="term" value="C:small ribosomal subunit"/>
    <property type="evidence" value="ECO:0007669"/>
    <property type="project" value="InterPro"/>
</dbReference>
<feature type="region of interest" description="Disordered" evidence="8">
    <location>
        <begin position="29"/>
        <end position="48"/>
    </location>
</feature>
<evidence type="ECO:0000256" key="5">
    <source>
        <dbReference type="ARBA" id="ARBA00023274"/>
    </source>
</evidence>
<dbReference type="GO" id="GO:0003735">
    <property type="term" value="F:structural constituent of ribosome"/>
    <property type="evidence" value="ECO:0007669"/>
    <property type="project" value="InterPro"/>
</dbReference>
<comment type="subunit">
    <text evidence="6">Part of the 30S ribosomal subunit. Contacts protein S5. The interaction surface between S4 and S5 is involved in control of translational fidelity.</text>
</comment>
<keyword evidence="11" id="KW-0150">Chloroplast</keyword>
<evidence type="ECO:0000256" key="6">
    <source>
        <dbReference type="HAMAP-Rule" id="MF_01306"/>
    </source>
</evidence>
<comment type="function">
    <text evidence="6">One of the primary rRNA binding proteins, it binds directly to 16S rRNA where it nucleates assembly of the body of the 30S subunit.</text>
</comment>
<dbReference type="CDD" id="cd00165">
    <property type="entry name" value="S4"/>
    <property type="match status" value="1"/>
</dbReference>
<dbReference type="Pfam" id="PF00163">
    <property type="entry name" value="Ribosomal_S4"/>
    <property type="match status" value="1"/>
</dbReference>
<dbReference type="InterPro" id="IPR005709">
    <property type="entry name" value="Ribosomal_uS4_bac-type"/>
</dbReference>
<keyword evidence="3 6" id="KW-0694">RNA-binding</keyword>
<dbReference type="PANTHER" id="PTHR11831">
    <property type="entry name" value="30S 40S RIBOSOMAL PROTEIN"/>
    <property type="match status" value="1"/>
</dbReference>
<gene>
    <name evidence="6 11" type="primary">rps4</name>
    <name evidence="11" type="ORF">AulaCp077</name>
</gene>
<comment type="similarity">
    <text evidence="1 6 7">Belongs to the universal ribosomal protein uS4 family.</text>
</comment>
<evidence type="ECO:0000259" key="9">
    <source>
        <dbReference type="SMART" id="SM00363"/>
    </source>
</evidence>
<dbReference type="GeneID" id="8097518"/>
<keyword evidence="4 6" id="KW-0689">Ribosomal protein</keyword>
<feature type="domain" description="Small ribosomal subunit protein uS4 N-terminal" evidence="10">
    <location>
        <begin position="3"/>
        <end position="92"/>
    </location>
</feature>
<proteinExistence type="inferred from homology"/>
<keyword evidence="5 6" id="KW-0687">Ribonucleoprotein</keyword>
<dbReference type="Pfam" id="PF01479">
    <property type="entry name" value="S4"/>
    <property type="match status" value="1"/>
</dbReference>
<keyword evidence="2 6" id="KW-0699">rRNA-binding</keyword>
<comment type="subcellular location">
    <subcellularLocation>
        <location evidence="6">Plastid</location>
        <location evidence="6">Chloroplast</location>
    </subcellularLocation>
</comment>
<dbReference type="NCBIfam" id="TIGR01017">
    <property type="entry name" value="rpsD_bact"/>
    <property type="match status" value="1"/>
</dbReference>
<dbReference type="Gene3D" id="3.10.290.10">
    <property type="entry name" value="RNA-binding S4 domain"/>
    <property type="match status" value="1"/>
</dbReference>
<accession>C6KJ09</accession>
<dbReference type="PROSITE" id="PS50889">
    <property type="entry name" value="S4"/>
    <property type="match status" value="1"/>
</dbReference>
<dbReference type="InterPro" id="IPR018079">
    <property type="entry name" value="Ribosomal_uS4_CS"/>
</dbReference>
<evidence type="ECO:0000256" key="4">
    <source>
        <dbReference type="ARBA" id="ARBA00022980"/>
    </source>
</evidence>
<dbReference type="GO" id="GO:0042274">
    <property type="term" value="P:ribosomal small subunit biogenesis"/>
    <property type="evidence" value="ECO:0007669"/>
    <property type="project" value="TreeGrafter"/>
</dbReference>
<name>C6KJ09_9STRA</name>
<dbReference type="GO" id="GO:0006412">
    <property type="term" value="P:translation"/>
    <property type="evidence" value="ECO:0007669"/>
    <property type="project" value="UniProtKB-UniRule"/>
</dbReference>
<dbReference type="Gene3D" id="1.10.1050.10">
    <property type="entry name" value="Ribosomal Protein S4 Delta 41, Chain A, domain 1"/>
    <property type="match status" value="1"/>
</dbReference>
<sequence>MSRYRGPKIRIVRRLGELPGLTTKVTTRETLPGQHRQSRLQRNNSSSYSIRLQEKQKLRYNYGLTEKQLFAYVKEAKRLRGATGSVLMQLLEMRLDNIVFRLGLANTIPASRQIINHGHICVNDRKVDIPSFQCHPNDIIEVKNKQTSKQVVSKFLEKTDVKPVPDYLEFERDKIRGKVKRVIESREANIDINELLVVEYYSRK</sequence>
<evidence type="ECO:0000256" key="3">
    <source>
        <dbReference type="ARBA" id="ARBA00022884"/>
    </source>
</evidence>
<evidence type="ECO:0000259" key="10">
    <source>
        <dbReference type="SMART" id="SM01390"/>
    </source>
</evidence>
<evidence type="ECO:0000256" key="1">
    <source>
        <dbReference type="ARBA" id="ARBA00007465"/>
    </source>
</evidence>
<dbReference type="AlphaFoldDB" id="C6KJ09"/>
<geneLocation type="chloroplast" evidence="11"/>
<dbReference type="InterPro" id="IPR036986">
    <property type="entry name" value="S4_RNA-bd_sf"/>
</dbReference>
<dbReference type="SMART" id="SM00363">
    <property type="entry name" value="S4"/>
    <property type="match status" value="1"/>
</dbReference>
<dbReference type="SMART" id="SM01390">
    <property type="entry name" value="Ribosomal_S4"/>
    <property type="match status" value="1"/>
</dbReference>
<evidence type="ECO:0000256" key="2">
    <source>
        <dbReference type="ARBA" id="ARBA00022730"/>
    </source>
</evidence>
<dbReference type="SUPFAM" id="SSF55174">
    <property type="entry name" value="Alpha-L RNA-binding motif"/>
    <property type="match status" value="1"/>
</dbReference>